<gene>
    <name evidence="1" type="ORF">M6B38_414205</name>
</gene>
<dbReference type="EMBL" id="JANAVB010028197">
    <property type="protein sequence ID" value="KAJ6816487.1"/>
    <property type="molecule type" value="Genomic_DNA"/>
</dbReference>
<keyword evidence="1" id="KW-0808">Transferase</keyword>
<accession>A0AAX6FJ76</accession>
<name>A0AAX6FJ76_IRIPA</name>
<keyword evidence="2" id="KW-1185">Reference proteome</keyword>
<proteinExistence type="predicted"/>
<evidence type="ECO:0000313" key="2">
    <source>
        <dbReference type="Proteomes" id="UP001140949"/>
    </source>
</evidence>
<keyword evidence="1" id="KW-0418">Kinase</keyword>
<evidence type="ECO:0000313" key="1">
    <source>
        <dbReference type="EMBL" id="KAJ6816487.1"/>
    </source>
</evidence>
<dbReference type="GO" id="GO:0016301">
    <property type="term" value="F:kinase activity"/>
    <property type="evidence" value="ECO:0007669"/>
    <property type="project" value="UniProtKB-KW"/>
</dbReference>
<reference evidence="1" key="1">
    <citation type="journal article" date="2023" name="GigaByte">
        <title>Genome assembly of the bearded iris, Iris pallida Lam.</title>
        <authorList>
            <person name="Bruccoleri R.E."/>
            <person name="Oakeley E.J."/>
            <person name="Faust A.M.E."/>
            <person name="Altorfer M."/>
            <person name="Dessus-Babus S."/>
            <person name="Burckhardt D."/>
            <person name="Oertli M."/>
            <person name="Naumann U."/>
            <person name="Petersen F."/>
            <person name="Wong J."/>
        </authorList>
    </citation>
    <scope>NUCLEOTIDE SEQUENCE</scope>
    <source>
        <strain evidence="1">GSM-AAB239-AS_SAM_17_03QT</strain>
    </source>
</reference>
<comment type="caution">
    <text evidence="1">The sequence shown here is derived from an EMBL/GenBank/DDBJ whole genome shotgun (WGS) entry which is preliminary data.</text>
</comment>
<reference evidence="1" key="2">
    <citation type="submission" date="2023-04" db="EMBL/GenBank/DDBJ databases">
        <authorList>
            <person name="Bruccoleri R.E."/>
            <person name="Oakeley E.J."/>
            <person name="Faust A.-M."/>
            <person name="Dessus-Babus S."/>
            <person name="Altorfer M."/>
            <person name="Burckhardt D."/>
            <person name="Oertli M."/>
            <person name="Naumann U."/>
            <person name="Petersen F."/>
            <person name="Wong J."/>
        </authorList>
    </citation>
    <scope>NUCLEOTIDE SEQUENCE</scope>
    <source>
        <strain evidence="1">GSM-AAB239-AS_SAM_17_03QT</strain>
        <tissue evidence="1">Leaf</tissue>
    </source>
</reference>
<dbReference type="AlphaFoldDB" id="A0AAX6FJ76"/>
<sequence length="68" mass="7792">MDNMPLILIIFLWNKRGNPFGTVVCQAYGLAGGRYIKLCYLAGSLDRRRHQTEQGDFETNGTRPLKLY</sequence>
<dbReference type="Proteomes" id="UP001140949">
    <property type="component" value="Unassembled WGS sequence"/>
</dbReference>
<protein>
    <submittedName>
        <fullName evidence="1">CDPK-related kinase 3-like</fullName>
    </submittedName>
</protein>
<organism evidence="1 2">
    <name type="scientific">Iris pallida</name>
    <name type="common">Sweet iris</name>
    <dbReference type="NCBI Taxonomy" id="29817"/>
    <lineage>
        <taxon>Eukaryota</taxon>
        <taxon>Viridiplantae</taxon>
        <taxon>Streptophyta</taxon>
        <taxon>Embryophyta</taxon>
        <taxon>Tracheophyta</taxon>
        <taxon>Spermatophyta</taxon>
        <taxon>Magnoliopsida</taxon>
        <taxon>Liliopsida</taxon>
        <taxon>Asparagales</taxon>
        <taxon>Iridaceae</taxon>
        <taxon>Iridoideae</taxon>
        <taxon>Irideae</taxon>
        <taxon>Iris</taxon>
    </lineage>
</organism>